<name>A0A518XDY5_9GAMM</name>
<evidence type="ECO:0000313" key="2">
    <source>
        <dbReference type="EMBL" id="QDY42390.1"/>
    </source>
</evidence>
<dbReference type="OrthoDB" id="9801954at2"/>
<dbReference type="InterPro" id="IPR055050">
    <property type="entry name" value="WsaF_C"/>
</dbReference>
<evidence type="ECO:0000259" key="1">
    <source>
        <dbReference type="Pfam" id="PF22772"/>
    </source>
</evidence>
<dbReference type="Gene3D" id="3.40.50.2000">
    <property type="entry name" value="Glycogen Phosphorylase B"/>
    <property type="match status" value="1"/>
</dbReference>
<dbReference type="KEGG" id="pdis:D8B20_11025"/>
<feature type="domain" description="WsaF C-terminal" evidence="1">
    <location>
        <begin position="169"/>
        <end position="291"/>
    </location>
</feature>
<dbReference type="GO" id="GO:0016740">
    <property type="term" value="F:transferase activity"/>
    <property type="evidence" value="ECO:0007669"/>
    <property type="project" value="UniProtKB-KW"/>
</dbReference>
<dbReference type="AlphaFoldDB" id="A0A518XDY5"/>
<keyword evidence="2" id="KW-0808">Transferase</keyword>
<organism evidence="2 3">
    <name type="scientific">Candidatus Pantoea soli</name>
    <dbReference type="NCBI Taxonomy" id="3098669"/>
    <lineage>
        <taxon>Bacteria</taxon>
        <taxon>Pseudomonadati</taxon>
        <taxon>Pseudomonadota</taxon>
        <taxon>Gammaproteobacteria</taxon>
        <taxon>Enterobacterales</taxon>
        <taxon>Erwiniaceae</taxon>
        <taxon>Pantoea</taxon>
    </lineage>
</organism>
<sequence>MSNISWFIPSLIKGSGGHRTILQHAHYLESKGHNCHIYLEDEHGIGSASDKISALFNLNFKNVFYGWRNATSCDVAIATIWYSSPFVASLPFSCKKVYFVQDYEAWFNPMGDAYIMAENSYQYGLTPITIGRWLRHTLKNKFDVNGYHFEFGANLDVYRKLPKVKKENSICFIYQPDKPRRCARLGLEALGIVKHRYPDVKIYLYGSEEKDNVWFDHENLGLLDLEKCNELYNKCKVGLCLSSSNPSRIPFEMMASGLPVVELWRDNNFYDLPNGAVSLAKQTPESLAKAIIQILVNDELGERMSRFGLEFMSQRDLKIETNQFYNAINNILVDGEYKELQISKIYSGEIIEEEFTREATLSALHIASPSRLKRIAMLLPLGVREPLRKVYRIIKGM</sequence>
<accession>A0A518XDY5</accession>
<evidence type="ECO:0000313" key="3">
    <source>
        <dbReference type="Proteomes" id="UP000319411"/>
    </source>
</evidence>
<gene>
    <name evidence="2" type="ORF">D8B20_11025</name>
</gene>
<dbReference type="Pfam" id="PF22772">
    <property type="entry name" value="WsaF_C"/>
    <property type="match status" value="1"/>
</dbReference>
<dbReference type="Proteomes" id="UP000319411">
    <property type="component" value="Chromosome"/>
</dbReference>
<dbReference type="Gene3D" id="3.40.50.11090">
    <property type="match status" value="1"/>
</dbReference>
<keyword evidence="3" id="KW-1185">Reference proteome</keyword>
<reference evidence="2 3" key="1">
    <citation type="submission" date="2018-10" db="EMBL/GenBank/DDBJ databases">
        <title>Genome Sequencing of Pantoea dispersa DSM 32899.</title>
        <authorList>
            <person name="Nawrath M."/>
            <person name="Ottenheim C."/>
            <person name="Wilm A."/>
            <person name="Zimmermann W."/>
            <person name="Wu J.C."/>
        </authorList>
    </citation>
    <scope>NUCLEOTIDE SEQUENCE [LARGE SCALE GENOMIC DNA]</scope>
    <source>
        <strain evidence="2 3">DSM 32899</strain>
    </source>
</reference>
<proteinExistence type="predicted"/>
<dbReference type="EMBL" id="CP032702">
    <property type="protein sequence ID" value="QDY42390.1"/>
    <property type="molecule type" value="Genomic_DNA"/>
</dbReference>
<protein>
    <submittedName>
        <fullName evidence="2">Glycosyl transferase family 1</fullName>
    </submittedName>
</protein>
<dbReference type="RefSeq" id="WP_145888916.1">
    <property type="nucleotide sequence ID" value="NZ_CP032702.1"/>
</dbReference>
<dbReference type="SUPFAM" id="SSF53756">
    <property type="entry name" value="UDP-Glycosyltransferase/glycogen phosphorylase"/>
    <property type="match status" value="1"/>
</dbReference>